<gene>
    <name evidence="1" type="ORF">GO499_18980</name>
</gene>
<keyword evidence="1" id="KW-0670">Pyruvate</keyword>
<keyword evidence="2" id="KW-1185">Reference proteome</keyword>
<proteinExistence type="predicted"/>
<dbReference type="InterPro" id="IPR039556">
    <property type="entry name" value="ICL/PEPM"/>
</dbReference>
<evidence type="ECO:0000313" key="2">
    <source>
        <dbReference type="Proteomes" id="UP000464495"/>
    </source>
</evidence>
<dbReference type="InterPro" id="IPR040442">
    <property type="entry name" value="Pyrv_kinase-like_dom_sf"/>
</dbReference>
<sequence>MSISERARTFAALHIPGNPLHLVNVWDAGSAQAVETAGAKAIATGSWAVAAAQGHHDGQSLPLDLMLAISSRITSATALPVTLDFEGGYADTPEDLARNTERLLTTGAVGLNFEDQVIGGTGLHPIPAQATRIAVVRRVADTTGIPLFINARCDLFFQSGPAAHKGQIEEALRRAEAYAEAGASGFFTPGLSDPKLIERLAAACPLPLNIMTGRESPIASELANAGVARISHGPAPYLAAMSFVTAEARGHLSTA</sequence>
<dbReference type="KEGG" id="amaq:GO499_18980"/>
<dbReference type="PANTHER" id="PTHR42905">
    <property type="entry name" value="PHOSPHOENOLPYRUVATE CARBOXYLASE"/>
    <property type="match status" value="1"/>
</dbReference>
<dbReference type="EMBL" id="CP046620">
    <property type="protein sequence ID" value="QHQ37116.1"/>
    <property type="molecule type" value="Genomic_DNA"/>
</dbReference>
<dbReference type="Gene3D" id="3.20.20.60">
    <property type="entry name" value="Phosphoenolpyruvate-binding domains"/>
    <property type="match status" value="1"/>
</dbReference>
<dbReference type="GO" id="GO:0016829">
    <property type="term" value="F:lyase activity"/>
    <property type="evidence" value="ECO:0007669"/>
    <property type="project" value="UniProtKB-KW"/>
</dbReference>
<reference evidence="1 2" key="1">
    <citation type="submission" date="2019-12" db="EMBL/GenBank/DDBJ databases">
        <title>Complete genome sequence of Algicella marina strain 9Alg 56(T) isolated from the red alga Tichocarpus crinitus.</title>
        <authorList>
            <person name="Kim S.-G."/>
            <person name="Nedashkovskaya O.I."/>
        </authorList>
    </citation>
    <scope>NUCLEOTIDE SEQUENCE [LARGE SCALE GENOMIC DNA]</scope>
    <source>
        <strain evidence="1 2">9Alg 56</strain>
    </source>
</reference>
<dbReference type="PANTHER" id="PTHR42905:SF16">
    <property type="entry name" value="CARBOXYPHOSPHONOENOLPYRUVATE PHOSPHONOMUTASE-LIKE PROTEIN (AFU_ORTHOLOGUE AFUA_5G07230)"/>
    <property type="match status" value="1"/>
</dbReference>
<protein>
    <submittedName>
        <fullName evidence="1">Isocitrate lyase/phosphoenolpyruvate mutase family protein</fullName>
    </submittedName>
</protein>
<dbReference type="InterPro" id="IPR015813">
    <property type="entry name" value="Pyrv/PenolPyrv_kinase-like_dom"/>
</dbReference>
<dbReference type="SUPFAM" id="SSF51621">
    <property type="entry name" value="Phosphoenolpyruvate/pyruvate domain"/>
    <property type="match status" value="1"/>
</dbReference>
<dbReference type="Proteomes" id="UP000464495">
    <property type="component" value="Chromosome"/>
</dbReference>
<dbReference type="AlphaFoldDB" id="A0A6P1T6J7"/>
<name>A0A6P1T6J7_9RHOB</name>
<dbReference type="Pfam" id="PF13714">
    <property type="entry name" value="PEP_mutase"/>
    <property type="match status" value="1"/>
</dbReference>
<organism evidence="1 2">
    <name type="scientific">Algicella marina</name>
    <dbReference type="NCBI Taxonomy" id="2683284"/>
    <lineage>
        <taxon>Bacteria</taxon>
        <taxon>Pseudomonadati</taxon>
        <taxon>Pseudomonadota</taxon>
        <taxon>Alphaproteobacteria</taxon>
        <taxon>Rhodobacterales</taxon>
        <taxon>Paracoccaceae</taxon>
        <taxon>Algicella</taxon>
    </lineage>
</organism>
<dbReference type="RefSeq" id="WP_161863657.1">
    <property type="nucleotide sequence ID" value="NZ_CP046620.1"/>
</dbReference>
<evidence type="ECO:0000313" key="1">
    <source>
        <dbReference type="EMBL" id="QHQ37116.1"/>
    </source>
</evidence>
<accession>A0A6P1T6J7</accession>
<dbReference type="CDD" id="cd00377">
    <property type="entry name" value="ICL_PEPM"/>
    <property type="match status" value="1"/>
</dbReference>
<keyword evidence="1" id="KW-0456">Lyase</keyword>